<evidence type="ECO:0000256" key="2">
    <source>
        <dbReference type="ARBA" id="ARBA00023002"/>
    </source>
</evidence>
<dbReference type="KEGG" id="psul:AU252_01145"/>
<accession>A0A0U3QI16</accession>
<dbReference type="InterPro" id="IPR036291">
    <property type="entry name" value="NAD(P)-bd_dom_sf"/>
</dbReference>
<dbReference type="AlphaFoldDB" id="A0A0U3QI16"/>
<gene>
    <name evidence="4" type="ORF">AU252_01145</name>
</gene>
<dbReference type="InterPro" id="IPR050129">
    <property type="entry name" value="Zn_alcohol_dh"/>
</dbReference>
<comment type="cofactor">
    <cofactor evidence="1">
        <name>Zn(2+)</name>
        <dbReference type="ChEBI" id="CHEBI:29105"/>
    </cofactor>
</comment>
<evidence type="ECO:0000259" key="3">
    <source>
        <dbReference type="Pfam" id="PF00107"/>
    </source>
</evidence>
<dbReference type="Proteomes" id="UP000065151">
    <property type="component" value="Chromosome"/>
</dbReference>
<feature type="domain" description="Alcohol dehydrogenase-like C-terminal" evidence="3">
    <location>
        <begin position="65"/>
        <end position="196"/>
    </location>
</feature>
<reference evidence="4 5" key="1">
    <citation type="submission" date="2015-12" db="EMBL/GenBank/DDBJ databases">
        <authorList>
            <person name="Shamseldin A."/>
            <person name="Moawad H."/>
            <person name="Abd El-Rahim W.M."/>
            <person name="Sadowsky M.J."/>
        </authorList>
    </citation>
    <scope>NUCLEOTIDE SEQUENCE [LARGE SCALE GENOMIC DNA]</scope>
    <source>
        <strain evidence="4 5">Ar51</strain>
    </source>
</reference>
<dbReference type="EMBL" id="CP013747">
    <property type="protein sequence ID" value="ALV39940.1"/>
    <property type="molecule type" value="Genomic_DNA"/>
</dbReference>
<dbReference type="Gene3D" id="3.90.180.10">
    <property type="entry name" value="Medium-chain alcohol dehydrogenases, catalytic domain"/>
    <property type="match status" value="1"/>
</dbReference>
<keyword evidence="2" id="KW-0560">Oxidoreductase</keyword>
<organism evidence="4">
    <name type="scientific">Pseudarthrobacter sulfonivorans</name>
    <dbReference type="NCBI Taxonomy" id="121292"/>
    <lineage>
        <taxon>Bacteria</taxon>
        <taxon>Bacillati</taxon>
        <taxon>Actinomycetota</taxon>
        <taxon>Actinomycetes</taxon>
        <taxon>Micrococcales</taxon>
        <taxon>Micrococcaceae</taxon>
        <taxon>Pseudarthrobacter</taxon>
    </lineage>
</organism>
<dbReference type="PANTHER" id="PTHR43401">
    <property type="entry name" value="L-THREONINE 3-DEHYDROGENASE"/>
    <property type="match status" value="1"/>
</dbReference>
<evidence type="ECO:0000256" key="1">
    <source>
        <dbReference type="ARBA" id="ARBA00001947"/>
    </source>
</evidence>
<dbReference type="Pfam" id="PF00107">
    <property type="entry name" value="ADH_zinc_N"/>
    <property type="match status" value="1"/>
</dbReference>
<dbReference type="GO" id="GO:0016491">
    <property type="term" value="F:oxidoreductase activity"/>
    <property type="evidence" value="ECO:0007669"/>
    <property type="project" value="UniProtKB-KW"/>
</dbReference>
<dbReference type="PANTHER" id="PTHR43401:SF2">
    <property type="entry name" value="L-THREONINE 3-DEHYDROGENASE"/>
    <property type="match status" value="1"/>
</dbReference>
<sequence length="239" mass="25164">MAPHFHGTFGTHYAVSSDQFVYKVPDSISSKAVSSANCALSQVYAGCETGEIKRGQKVLVLGAGGLGVCAAAIASQMGAEVFVAEMATNRLTKAIEFGAHHAIDISEADGGAGRVELMRESTDGGADVVIDVTGVPEAFSEAVKSVRPGGIMVSIGNVTPNKFTQFDPGLFTRSGVQIRASYRYQADVLGKSVSFIESTPQFPWEDLVDTDFALTDVRAALQAAEARQVTRAGLVIDEN</sequence>
<name>A0A0U3QI16_9MICC</name>
<dbReference type="Gene3D" id="3.40.50.720">
    <property type="entry name" value="NAD(P)-binding Rossmann-like Domain"/>
    <property type="match status" value="1"/>
</dbReference>
<protein>
    <recommendedName>
        <fullName evidence="3">Alcohol dehydrogenase-like C-terminal domain-containing protein</fullName>
    </recommendedName>
</protein>
<evidence type="ECO:0000313" key="5">
    <source>
        <dbReference type="Proteomes" id="UP000065151"/>
    </source>
</evidence>
<proteinExistence type="predicted"/>
<dbReference type="STRING" id="121292.AU252_01145"/>
<evidence type="ECO:0000313" key="4">
    <source>
        <dbReference type="EMBL" id="ALV39940.1"/>
    </source>
</evidence>
<dbReference type="SUPFAM" id="SSF51735">
    <property type="entry name" value="NAD(P)-binding Rossmann-fold domains"/>
    <property type="match status" value="1"/>
</dbReference>
<dbReference type="InterPro" id="IPR013149">
    <property type="entry name" value="ADH-like_C"/>
</dbReference>